<comment type="caution">
    <text evidence="2">The sequence shown here is derived from an EMBL/GenBank/DDBJ whole genome shotgun (WGS) entry which is preliminary data.</text>
</comment>
<dbReference type="VEuPathDB" id="PlasmoDB:PVPAM_100018700"/>
<gene>
    <name evidence="2" type="ORF">PVW1_100036400</name>
</gene>
<feature type="region of interest" description="Disordered" evidence="1">
    <location>
        <begin position="27"/>
        <end position="52"/>
    </location>
</feature>
<dbReference type="AlphaFoldDB" id="A0A8S4HCJ9"/>
<evidence type="ECO:0000313" key="2">
    <source>
        <dbReference type="EMBL" id="CAG9474856.1"/>
    </source>
</evidence>
<accession>A0A8S4HCJ9</accession>
<name>A0A8S4HCJ9_PLAVI</name>
<sequence length="141" mass="16130">MLPRQVLKRAKGQAQLKRKLIRRATCELPEQSQRAPAKEHQFSKPTSKMKHSSFSDTYSECSINEQATCSSDETADTTLANRRHKVVPTKLKSEDFCPIHEDMHVKHHGEGTHEGLSVLDDFKIIIFGCMGMRTYKMFCYA</sequence>
<reference evidence="2" key="1">
    <citation type="submission" date="2021-09" db="EMBL/GenBank/DDBJ databases">
        <authorList>
            <consortium name="Pathogen Informatics"/>
        </authorList>
    </citation>
    <scope>NUCLEOTIDE SEQUENCE</scope>
    <source>
        <strain evidence="2">PvW1</strain>
    </source>
</reference>
<dbReference type="Proteomes" id="UP000779233">
    <property type="component" value="Unassembled WGS sequence"/>
</dbReference>
<proteinExistence type="predicted"/>
<dbReference type="EMBL" id="CAJZCX010000005">
    <property type="protein sequence ID" value="CAG9474856.1"/>
    <property type="molecule type" value="Genomic_DNA"/>
</dbReference>
<evidence type="ECO:0000313" key="3">
    <source>
        <dbReference type="Proteomes" id="UP000779233"/>
    </source>
</evidence>
<evidence type="ECO:0000256" key="1">
    <source>
        <dbReference type="SAM" id="MobiDB-lite"/>
    </source>
</evidence>
<protein>
    <submittedName>
        <fullName evidence="2">(malaria parasite P. vivax) hypothetical protein</fullName>
    </submittedName>
</protein>
<organism evidence="2 3">
    <name type="scientific">Plasmodium vivax</name>
    <name type="common">malaria parasite P. vivax</name>
    <dbReference type="NCBI Taxonomy" id="5855"/>
    <lineage>
        <taxon>Eukaryota</taxon>
        <taxon>Sar</taxon>
        <taxon>Alveolata</taxon>
        <taxon>Apicomplexa</taxon>
        <taxon>Aconoidasida</taxon>
        <taxon>Haemosporida</taxon>
        <taxon>Plasmodiidae</taxon>
        <taxon>Plasmodium</taxon>
        <taxon>Plasmodium (Plasmodium)</taxon>
    </lineage>
</organism>